<dbReference type="FunFam" id="3.40.50.1820:FF:000299">
    <property type="entry name" value="Carboxylic ester hydrolase"/>
    <property type="match status" value="1"/>
</dbReference>
<dbReference type="InterPro" id="IPR029058">
    <property type="entry name" value="AB_hydrolase_fold"/>
</dbReference>
<dbReference type="Gene3D" id="3.40.50.1820">
    <property type="entry name" value="alpha/beta hydrolase"/>
    <property type="match status" value="1"/>
</dbReference>
<organism evidence="5 6">
    <name type="scientific">Glonium stellatum</name>
    <dbReference type="NCBI Taxonomy" id="574774"/>
    <lineage>
        <taxon>Eukaryota</taxon>
        <taxon>Fungi</taxon>
        <taxon>Dikarya</taxon>
        <taxon>Ascomycota</taxon>
        <taxon>Pezizomycotina</taxon>
        <taxon>Dothideomycetes</taxon>
        <taxon>Pleosporomycetidae</taxon>
        <taxon>Gloniales</taxon>
        <taxon>Gloniaceae</taxon>
        <taxon>Glonium</taxon>
    </lineage>
</organism>
<protein>
    <recommendedName>
        <fullName evidence="3">Carboxylic ester hydrolase</fullName>
        <ecNumber evidence="3">3.1.1.-</ecNumber>
    </recommendedName>
</protein>
<dbReference type="Pfam" id="PF00135">
    <property type="entry name" value="COesterase"/>
    <property type="match status" value="1"/>
</dbReference>
<dbReference type="InterPro" id="IPR002018">
    <property type="entry name" value="CarbesteraseB"/>
</dbReference>
<dbReference type="EC" id="3.1.1.-" evidence="3"/>
<dbReference type="OrthoDB" id="408631at2759"/>
<reference evidence="5 6" key="1">
    <citation type="journal article" date="2016" name="Nat. Commun.">
        <title>Ectomycorrhizal ecology is imprinted in the genome of the dominant symbiotic fungus Cenococcum geophilum.</title>
        <authorList>
            <consortium name="DOE Joint Genome Institute"/>
            <person name="Peter M."/>
            <person name="Kohler A."/>
            <person name="Ohm R.A."/>
            <person name="Kuo A."/>
            <person name="Krutzmann J."/>
            <person name="Morin E."/>
            <person name="Arend M."/>
            <person name="Barry K.W."/>
            <person name="Binder M."/>
            <person name="Choi C."/>
            <person name="Clum A."/>
            <person name="Copeland A."/>
            <person name="Grisel N."/>
            <person name="Haridas S."/>
            <person name="Kipfer T."/>
            <person name="LaButti K."/>
            <person name="Lindquist E."/>
            <person name="Lipzen A."/>
            <person name="Maire R."/>
            <person name="Meier B."/>
            <person name="Mihaltcheva S."/>
            <person name="Molinier V."/>
            <person name="Murat C."/>
            <person name="Poggeler S."/>
            <person name="Quandt C.A."/>
            <person name="Sperisen C."/>
            <person name="Tritt A."/>
            <person name="Tisserant E."/>
            <person name="Crous P.W."/>
            <person name="Henrissat B."/>
            <person name="Nehls U."/>
            <person name="Egli S."/>
            <person name="Spatafora J.W."/>
            <person name="Grigoriev I.V."/>
            <person name="Martin F.M."/>
        </authorList>
    </citation>
    <scope>NUCLEOTIDE SEQUENCE [LARGE SCALE GENOMIC DNA]</scope>
    <source>
        <strain evidence="5 6">CBS 207.34</strain>
    </source>
</reference>
<comment type="similarity">
    <text evidence="1 3">Belongs to the type-B carboxylesterase/lipase family.</text>
</comment>
<dbReference type="GO" id="GO:0016787">
    <property type="term" value="F:hydrolase activity"/>
    <property type="evidence" value="ECO:0007669"/>
    <property type="project" value="UniProtKB-KW"/>
</dbReference>
<evidence type="ECO:0000256" key="2">
    <source>
        <dbReference type="ARBA" id="ARBA00022801"/>
    </source>
</evidence>
<sequence>MISLPSLRILPKTIIVFLSLIISVFTFENPTVNLDYGVFQGKYNAQYNISYFRKIPFAASTAGQNRFRAPQPPEPILGDPYDTNQSFDMCVQRTVNGSEDCLYLGLYSRPWTDPNAKRPVLVTFYGGAFIQGSASFTIPPPAYPVLNVSQANDFIVVYPNYRLNAFGFLPGKQVKESPTADLNPGLLDQQAALAWVHKYISQFGGDPQNVTIWGQSAGAGSVVAQVIANGGNTTPRLFNKAMASSPFWPKTYRYDSSEAEVIYNQLVSLAGCSKSRDTLACLKSIDVQTIRNASLIIDASHTYNASSYTWAPVIDDSFIREPLTEAVRGRRTNADLGFTTYNLHEGENFIPPGLAGSTSAGGFDSSTASFGDWLSGFLPDFSTPLLREVKTLYPDMGEAEEISYNATYQRAGLIYRDVVLACPAYWVARSARSDGWVGEYTISPAKHGSDTIYWNQVNAVQKSQPLIYEGYAGALASFVQTGNPNAHKVTDGSVPGVPEVSTNEEFVVEADCFQNFPIKMLELRCAFWEAHGTSIPM</sequence>
<gene>
    <name evidence="5" type="ORF">AOQ84DRAFT_408916</name>
</gene>
<evidence type="ECO:0000313" key="6">
    <source>
        <dbReference type="Proteomes" id="UP000250140"/>
    </source>
</evidence>
<evidence type="ECO:0000256" key="3">
    <source>
        <dbReference type="RuleBase" id="RU361235"/>
    </source>
</evidence>
<evidence type="ECO:0000259" key="4">
    <source>
        <dbReference type="Pfam" id="PF00135"/>
    </source>
</evidence>
<evidence type="ECO:0000256" key="1">
    <source>
        <dbReference type="ARBA" id="ARBA00005964"/>
    </source>
</evidence>
<proteinExistence type="inferred from homology"/>
<dbReference type="PANTHER" id="PTHR11559">
    <property type="entry name" value="CARBOXYLESTERASE"/>
    <property type="match status" value="1"/>
</dbReference>
<dbReference type="AlphaFoldDB" id="A0A8E2JSF7"/>
<dbReference type="InterPro" id="IPR019826">
    <property type="entry name" value="Carboxylesterase_B_AS"/>
</dbReference>
<dbReference type="EMBL" id="KV749864">
    <property type="protein sequence ID" value="OCL07474.1"/>
    <property type="molecule type" value="Genomic_DNA"/>
</dbReference>
<keyword evidence="6" id="KW-1185">Reference proteome</keyword>
<name>A0A8E2JSF7_9PEZI</name>
<dbReference type="SUPFAM" id="SSF53474">
    <property type="entry name" value="alpha/beta-Hydrolases"/>
    <property type="match status" value="1"/>
</dbReference>
<feature type="domain" description="Carboxylesterase type B" evidence="4">
    <location>
        <begin position="29"/>
        <end position="528"/>
    </location>
</feature>
<evidence type="ECO:0000313" key="5">
    <source>
        <dbReference type="EMBL" id="OCL07474.1"/>
    </source>
</evidence>
<dbReference type="Proteomes" id="UP000250140">
    <property type="component" value="Unassembled WGS sequence"/>
</dbReference>
<accession>A0A8E2JSF7</accession>
<dbReference type="PROSITE" id="PS00122">
    <property type="entry name" value="CARBOXYLESTERASE_B_1"/>
    <property type="match status" value="1"/>
</dbReference>
<keyword evidence="2 3" id="KW-0378">Hydrolase</keyword>
<dbReference type="InterPro" id="IPR050309">
    <property type="entry name" value="Type-B_Carboxylest/Lipase"/>
</dbReference>